<evidence type="ECO:0000313" key="3">
    <source>
        <dbReference type="Proteomes" id="UP001165122"/>
    </source>
</evidence>
<accession>A0A9W7L0J2</accession>
<name>A0A9W7L0J2_9STRA</name>
<evidence type="ECO:0000313" key="2">
    <source>
        <dbReference type="EMBL" id="GMI17811.1"/>
    </source>
</evidence>
<feature type="compositionally biased region" description="Low complexity" evidence="1">
    <location>
        <begin position="67"/>
        <end position="94"/>
    </location>
</feature>
<proteinExistence type="predicted"/>
<evidence type="ECO:0000256" key="1">
    <source>
        <dbReference type="SAM" id="MobiDB-lite"/>
    </source>
</evidence>
<organism evidence="2 3">
    <name type="scientific">Triparma laevis f. longispina</name>
    <dbReference type="NCBI Taxonomy" id="1714387"/>
    <lineage>
        <taxon>Eukaryota</taxon>
        <taxon>Sar</taxon>
        <taxon>Stramenopiles</taxon>
        <taxon>Ochrophyta</taxon>
        <taxon>Bolidophyceae</taxon>
        <taxon>Parmales</taxon>
        <taxon>Triparmaceae</taxon>
        <taxon>Triparma</taxon>
    </lineage>
</organism>
<comment type="caution">
    <text evidence="2">The sequence shown here is derived from an EMBL/GenBank/DDBJ whole genome shotgun (WGS) entry which is preliminary data.</text>
</comment>
<sequence length="146" mass="15442">MQGMQLAVEPVIYEVERSPQARYATLAKMVSMDYYDSEDGEEIIGGGEFEESSPAPKGYGHLPLGPTVSETHSPVSSPSTTTHTTSGGSASTSTSQLEIGLGLGLVAPAISGVRYITDEELAKSRIIFNWPMTQDNKPFSVGNGAS</sequence>
<reference evidence="3" key="1">
    <citation type="journal article" date="2023" name="Commun. Biol.">
        <title>Genome analysis of Parmales, the sister group of diatoms, reveals the evolutionary specialization of diatoms from phago-mixotrophs to photoautotrophs.</title>
        <authorList>
            <person name="Ban H."/>
            <person name="Sato S."/>
            <person name="Yoshikawa S."/>
            <person name="Yamada K."/>
            <person name="Nakamura Y."/>
            <person name="Ichinomiya M."/>
            <person name="Sato N."/>
            <person name="Blanc-Mathieu R."/>
            <person name="Endo H."/>
            <person name="Kuwata A."/>
            <person name="Ogata H."/>
        </authorList>
    </citation>
    <scope>NUCLEOTIDE SEQUENCE [LARGE SCALE GENOMIC DNA]</scope>
    <source>
        <strain evidence="3">NIES 3700</strain>
    </source>
</reference>
<dbReference type="Proteomes" id="UP001165122">
    <property type="component" value="Unassembled WGS sequence"/>
</dbReference>
<gene>
    <name evidence="2" type="ORF">TrLO_g1773</name>
</gene>
<dbReference type="EMBL" id="BRXW01000307">
    <property type="protein sequence ID" value="GMI17811.1"/>
    <property type="molecule type" value="Genomic_DNA"/>
</dbReference>
<dbReference type="AlphaFoldDB" id="A0A9W7L0J2"/>
<feature type="region of interest" description="Disordered" evidence="1">
    <location>
        <begin position="43"/>
        <end position="94"/>
    </location>
</feature>
<protein>
    <submittedName>
        <fullName evidence="2">Uncharacterized protein</fullName>
    </submittedName>
</protein>
<keyword evidence="3" id="KW-1185">Reference proteome</keyword>